<proteinExistence type="predicted"/>
<evidence type="ECO:0000313" key="2">
    <source>
        <dbReference type="Proteomes" id="UP000269396"/>
    </source>
</evidence>
<accession>A0A3P8L2G2</accession>
<gene>
    <name evidence="1" type="ORF">SMTD_LOCUS22478</name>
</gene>
<organism evidence="1 2">
    <name type="scientific">Schistosoma mattheei</name>
    <dbReference type="NCBI Taxonomy" id="31246"/>
    <lineage>
        <taxon>Eukaryota</taxon>
        <taxon>Metazoa</taxon>
        <taxon>Spiralia</taxon>
        <taxon>Lophotrochozoa</taxon>
        <taxon>Platyhelminthes</taxon>
        <taxon>Trematoda</taxon>
        <taxon>Digenea</taxon>
        <taxon>Strigeidida</taxon>
        <taxon>Schistosomatoidea</taxon>
        <taxon>Schistosomatidae</taxon>
        <taxon>Schistosoma</taxon>
    </lineage>
</organism>
<dbReference type="AlphaFoldDB" id="A0A3P8L2G2"/>
<reference evidence="1 2" key="1">
    <citation type="submission" date="2018-11" db="EMBL/GenBank/DDBJ databases">
        <authorList>
            <consortium name="Pathogen Informatics"/>
        </authorList>
    </citation>
    <scope>NUCLEOTIDE SEQUENCE [LARGE SCALE GENOMIC DNA]</scope>
    <source>
        <strain>Denwood</strain>
        <strain evidence="2">Zambia</strain>
    </source>
</reference>
<protein>
    <submittedName>
        <fullName evidence="1">Uncharacterized protein</fullName>
    </submittedName>
</protein>
<keyword evidence="2" id="KW-1185">Reference proteome</keyword>
<evidence type="ECO:0000313" key="1">
    <source>
        <dbReference type="EMBL" id="VDP87406.1"/>
    </source>
</evidence>
<sequence length="70" mass="7860">MSTLLYFELTSSITGDWVHTFRILSTFCVMVAEYKKVCLLGCNFVIMKANCCSKVSSNIWSASSSTKYLT</sequence>
<name>A0A3P8L2G2_9TREM</name>
<dbReference type="Proteomes" id="UP000269396">
    <property type="component" value="Unassembled WGS sequence"/>
</dbReference>
<dbReference type="EMBL" id="UZAL01051761">
    <property type="protein sequence ID" value="VDP87406.1"/>
    <property type="molecule type" value="Genomic_DNA"/>
</dbReference>